<gene>
    <name evidence="1" type="ORF">CAPTEDRAFT_210729</name>
</gene>
<evidence type="ECO:0000313" key="1">
    <source>
        <dbReference type="EMBL" id="ELT94833.1"/>
    </source>
</evidence>
<accession>R7TM03</accession>
<sequence>MLSHDLLVDNCFENMALTSRHAYGRRELAKRCRQEKSRLMSLEKRQVQEGDAISVDCLEPATMSHLRDHAFKVVSVCGKVIGYVASFSHKPDQVHYENINRAENLRLWTLLLLPFVDATKNNNDDDKRENVLKDLEIHLLSQEN</sequence>
<dbReference type="EnsemblMetazoa" id="CapteT210729">
    <property type="protein sequence ID" value="CapteP210729"/>
    <property type="gene ID" value="CapteG210729"/>
</dbReference>
<dbReference type="AlphaFoldDB" id="R7TM03"/>
<organism evidence="1">
    <name type="scientific">Capitella teleta</name>
    <name type="common">Polychaete worm</name>
    <dbReference type="NCBI Taxonomy" id="283909"/>
    <lineage>
        <taxon>Eukaryota</taxon>
        <taxon>Metazoa</taxon>
        <taxon>Spiralia</taxon>
        <taxon>Lophotrochozoa</taxon>
        <taxon>Annelida</taxon>
        <taxon>Polychaeta</taxon>
        <taxon>Sedentaria</taxon>
        <taxon>Scolecida</taxon>
        <taxon>Capitellidae</taxon>
        <taxon>Capitella</taxon>
    </lineage>
</organism>
<dbReference type="Proteomes" id="UP000014760">
    <property type="component" value="Unassembled WGS sequence"/>
</dbReference>
<keyword evidence="3" id="KW-1185">Reference proteome</keyword>
<evidence type="ECO:0000313" key="3">
    <source>
        <dbReference type="Proteomes" id="UP000014760"/>
    </source>
</evidence>
<evidence type="ECO:0000313" key="2">
    <source>
        <dbReference type="EnsemblMetazoa" id="CapteP210729"/>
    </source>
</evidence>
<reference evidence="3" key="1">
    <citation type="submission" date="2012-12" db="EMBL/GenBank/DDBJ databases">
        <authorList>
            <person name="Hellsten U."/>
            <person name="Grimwood J."/>
            <person name="Chapman J.A."/>
            <person name="Shapiro H."/>
            <person name="Aerts A."/>
            <person name="Otillar R.P."/>
            <person name="Terry A.Y."/>
            <person name="Boore J.L."/>
            <person name="Simakov O."/>
            <person name="Marletaz F."/>
            <person name="Cho S.-J."/>
            <person name="Edsinger-Gonzales E."/>
            <person name="Havlak P."/>
            <person name="Kuo D.-H."/>
            <person name="Larsson T."/>
            <person name="Lv J."/>
            <person name="Arendt D."/>
            <person name="Savage R."/>
            <person name="Osoegawa K."/>
            <person name="de Jong P."/>
            <person name="Lindberg D.R."/>
            <person name="Seaver E.C."/>
            <person name="Weisblat D.A."/>
            <person name="Putnam N.H."/>
            <person name="Grigoriev I.V."/>
            <person name="Rokhsar D.S."/>
        </authorList>
    </citation>
    <scope>NUCLEOTIDE SEQUENCE</scope>
    <source>
        <strain evidence="3">I ESC-2004</strain>
    </source>
</reference>
<name>R7TM03_CAPTE</name>
<reference evidence="1 3" key="2">
    <citation type="journal article" date="2013" name="Nature">
        <title>Insights into bilaterian evolution from three spiralian genomes.</title>
        <authorList>
            <person name="Simakov O."/>
            <person name="Marletaz F."/>
            <person name="Cho S.J."/>
            <person name="Edsinger-Gonzales E."/>
            <person name="Havlak P."/>
            <person name="Hellsten U."/>
            <person name="Kuo D.H."/>
            <person name="Larsson T."/>
            <person name="Lv J."/>
            <person name="Arendt D."/>
            <person name="Savage R."/>
            <person name="Osoegawa K."/>
            <person name="de Jong P."/>
            <person name="Grimwood J."/>
            <person name="Chapman J.A."/>
            <person name="Shapiro H."/>
            <person name="Aerts A."/>
            <person name="Otillar R.P."/>
            <person name="Terry A.Y."/>
            <person name="Boore J.L."/>
            <person name="Grigoriev I.V."/>
            <person name="Lindberg D.R."/>
            <person name="Seaver E.C."/>
            <person name="Weisblat D.A."/>
            <person name="Putnam N.H."/>
            <person name="Rokhsar D.S."/>
        </authorList>
    </citation>
    <scope>NUCLEOTIDE SEQUENCE</scope>
    <source>
        <strain evidence="1 3">I ESC-2004</strain>
    </source>
</reference>
<protein>
    <submittedName>
        <fullName evidence="1 2">Uncharacterized protein</fullName>
    </submittedName>
</protein>
<proteinExistence type="predicted"/>
<dbReference type="HOGENOM" id="CLU_1798287_0_0_1"/>
<dbReference type="EMBL" id="AMQN01012098">
    <property type="status" value="NOT_ANNOTATED_CDS"/>
    <property type="molecule type" value="Genomic_DNA"/>
</dbReference>
<reference evidence="2" key="3">
    <citation type="submission" date="2015-06" db="UniProtKB">
        <authorList>
            <consortium name="EnsemblMetazoa"/>
        </authorList>
    </citation>
    <scope>IDENTIFICATION</scope>
</reference>
<dbReference type="EMBL" id="KB309293">
    <property type="protein sequence ID" value="ELT94833.1"/>
    <property type="molecule type" value="Genomic_DNA"/>
</dbReference>